<reference evidence="2 3" key="1">
    <citation type="submission" date="2019-07" db="EMBL/GenBank/DDBJ databases">
        <title>The draft genome sequence of Aquimarina algiphila M91.</title>
        <authorList>
            <person name="Meng X."/>
        </authorList>
    </citation>
    <scope>NUCLEOTIDE SEQUENCE [LARGE SCALE GENOMIC DNA]</scope>
    <source>
        <strain evidence="2 3">M91</strain>
    </source>
</reference>
<sequence length="237" mass="27020">MSKFMFFLSTFFLFSSCQETKRVYIGSTLVDCIGVAPQKCMLYKESLADEWTYFYDAIDGFKYEEGYDYEIEVKVSKIEKPPVDGSSLQYTFVKMISKEKNPTIAHNVPVKTIPNQDIIITNIEYQAHSRGSFFQVKINKDRIEKTSDRTLKNSASKNCSKEDWNTILSLLETINIDQINTLSPPTEKRFVDGALQAQLKIISSTRAYTSNSFDHGSPPKEIQQLVNTILSLAESIE</sequence>
<evidence type="ECO:0000313" key="3">
    <source>
        <dbReference type="Proteomes" id="UP000318833"/>
    </source>
</evidence>
<name>A0A554VM67_9FLAO</name>
<organism evidence="2 3">
    <name type="scientific">Aquimarina algiphila</name>
    <dbReference type="NCBI Taxonomy" id="2047982"/>
    <lineage>
        <taxon>Bacteria</taxon>
        <taxon>Pseudomonadati</taxon>
        <taxon>Bacteroidota</taxon>
        <taxon>Flavobacteriia</taxon>
        <taxon>Flavobacteriales</taxon>
        <taxon>Flavobacteriaceae</taxon>
        <taxon>Aquimarina</taxon>
    </lineage>
</organism>
<protein>
    <submittedName>
        <fullName evidence="2">DUF4377 domain-containing protein</fullName>
    </submittedName>
</protein>
<accession>A0A554VM67</accession>
<keyword evidence="3" id="KW-1185">Reference proteome</keyword>
<evidence type="ECO:0000313" key="2">
    <source>
        <dbReference type="EMBL" id="TSE09336.1"/>
    </source>
</evidence>
<evidence type="ECO:0000259" key="1">
    <source>
        <dbReference type="Pfam" id="PF14302"/>
    </source>
</evidence>
<dbReference type="Proteomes" id="UP000318833">
    <property type="component" value="Unassembled WGS sequence"/>
</dbReference>
<gene>
    <name evidence="2" type="ORF">FOF46_08760</name>
</gene>
<comment type="caution">
    <text evidence="2">The sequence shown here is derived from an EMBL/GenBank/DDBJ whole genome shotgun (WGS) entry which is preliminary data.</text>
</comment>
<dbReference type="EMBL" id="VLNR01000014">
    <property type="protein sequence ID" value="TSE09336.1"/>
    <property type="molecule type" value="Genomic_DNA"/>
</dbReference>
<dbReference type="PROSITE" id="PS51257">
    <property type="entry name" value="PROKAR_LIPOPROTEIN"/>
    <property type="match status" value="1"/>
</dbReference>
<dbReference type="AlphaFoldDB" id="A0A554VM67"/>
<dbReference type="RefSeq" id="WP_143916185.1">
    <property type="nucleotide sequence ID" value="NZ_CANMIK010000002.1"/>
</dbReference>
<dbReference type="InterPro" id="IPR025485">
    <property type="entry name" value="DUF4377"/>
</dbReference>
<proteinExistence type="predicted"/>
<dbReference type="OrthoDB" id="880459at2"/>
<dbReference type="Pfam" id="PF14302">
    <property type="entry name" value="DUF4377"/>
    <property type="match status" value="1"/>
</dbReference>
<feature type="domain" description="DUF4377" evidence="1">
    <location>
        <begin position="24"/>
        <end position="98"/>
    </location>
</feature>